<evidence type="ECO:0000256" key="1">
    <source>
        <dbReference type="ARBA" id="ARBA00005375"/>
    </source>
</evidence>
<protein>
    <recommendedName>
        <fullName evidence="4">Acid phosphatase</fullName>
    </recommendedName>
</protein>
<dbReference type="InterPro" id="IPR029033">
    <property type="entry name" value="His_PPase_superfam"/>
</dbReference>
<comment type="similarity">
    <text evidence="1">Belongs to the histidine acid phosphatase family.</text>
</comment>
<dbReference type="Proteomes" id="UP000054549">
    <property type="component" value="Unassembled WGS sequence"/>
</dbReference>
<evidence type="ECO:0008006" key="4">
    <source>
        <dbReference type="Google" id="ProtNLM"/>
    </source>
</evidence>
<dbReference type="HOGENOM" id="CLU_030126_0_0_1"/>
<gene>
    <name evidence="2" type="ORF">M378DRAFT_11123</name>
</gene>
<reference evidence="2 3" key="1">
    <citation type="submission" date="2014-04" db="EMBL/GenBank/DDBJ databases">
        <title>Evolutionary Origins and Diversification of the Mycorrhizal Mutualists.</title>
        <authorList>
            <consortium name="DOE Joint Genome Institute"/>
            <consortium name="Mycorrhizal Genomics Consortium"/>
            <person name="Kohler A."/>
            <person name="Kuo A."/>
            <person name="Nagy L.G."/>
            <person name="Floudas D."/>
            <person name="Copeland A."/>
            <person name="Barry K.W."/>
            <person name="Cichocki N."/>
            <person name="Veneault-Fourrey C."/>
            <person name="LaButti K."/>
            <person name="Lindquist E.A."/>
            <person name="Lipzen A."/>
            <person name="Lundell T."/>
            <person name="Morin E."/>
            <person name="Murat C."/>
            <person name="Riley R."/>
            <person name="Ohm R."/>
            <person name="Sun H."/>
            <person name="Tunlid A."/>
            <person name="Henrissat B."/>
            <person name="Grigoriev I.V."/>
            <person name="Hibbett D.S."/>
            <person name="Martin F."/>
        </authorList>
    </citation>
    <scope>NUCLEOTIDE SEQUENCE [LARGE SCALE GENOMIC DNA]</scope>
    <source>
        <strain evidence="2 3">Koide BX008</strain>
    </source>
</reference>
<dbReference type="PANTHER" id="PTHR11567">
    <property type="entry name" value="ACID PHOSPHATASE-RELATED"/>
    <property type="match status" value="1"/>
</dbReference>
<evidence type="ECO:0000313" key="2">
    <source>
        <dbReference type="EMBL" id="KIL65020.1"/>
    </source>
</evidence>
<dbReference type="GO" id="GO:0016791">
    <property type="term" value="F:phosphatase activity"/>
    <property type="evidence" value="ECO:0007669"/>
    <property type="project" value="TreeGrafter"/>
</dbReference>
<dbReference type="InterPro" id="IPR000560">
    <property type="entry name" value="His_Pase_clade-2"/>
</dbReference>
<proteinExistence type="inferred from homology"/>
<dbReference type="SUPFAM" id="SSF53254">
    <property type="entry name" value="Phosphoglycerate mutase-like"/>
    <property type="match status" value="1"/>
</dbReference>
<dbReference type="InterPro" id="IPR050645">
    <property type="entry name" value="Histidine_acid_phosphatase"/>
</dbReference>
<dbReference type="AlphaFoldDB" id="A0A0C2SP82"/>
<dbReference type="Gene3D" id="3.40.50.1240">
    <property type="entry name" value="Phosphoglycerate mutase-like"/>
    <property type="match status" value="1"/>
</dbReference>
<name>A0A0C2SP82_AMAMK</name>
<keyword evidence="3" id="KW-1185">Reference proteome</keyword>
<dbReference type="EMBL" id="KN818245">
    <property type="protein sequence ID" value="KIL65020.1"/>
    <property type="molecule type" value="Genomic_DNA"/>
</dbReference>
<accession>A0A0C2SP82</accession>
<evidence type="ECO:0000313" key="3">
    <source>
        <dbReference type="Proteomes" id="UP000054549"/>
    </source>
</evidence>
<sequence>MTSVPSTSIASARIRVTNNVITSQVATALLHGLFPDSSPASHIVHIQPSSIDSLEPTYSCPAADLLRNSYASSSGGSNAAIWTEHLSDAQSVYAALDKVSGIATNDTAGWHSSFDHYYDNLSAKQCHSLKLPCSVNDTSLCISQEQANTVYRIGNWEYSYIFRDAPDSTAYSALHYGAYVLELKSRLESTINGTSGLKYVHNVAHDGSISPLLGILQIAVMVWPGMGSEVVFELYSASKNQYFIRVLWSGQPMTTSLPLGKNGVLDMVPIDDFFNYITGTVGANGAALYKACSGI</sequence>
<dbReference type="InParanoid" id="A0A0C2SP82"/>
<dbReference type="OrthoDB" id="10262962at2759"/>
<organism evidence="2 3">
    <name type="scientific">Amanita muscaria (strain Koide BX008)</name>
    <dbReference type="NCBI Taxonomy" id="946122"/>
    <lineage>
        <taxon>Eukaryota</taxon>
        <taxon>Fungi</taxon>
        <taxon>Dikarya</taxon>
        <taxon>Basidiomycota</taxon>
        <taxon>Agaricomycotina</taxon>
        <taxon>Agaricomycetes</taxon>
        <taxon>Agaricomycetidae</taxon>
        <taxon>Agaricales</taxon>
        <taxon>Pluteineae</taxon>
        <taxon>Amanitaceae</taxon>
        <taxon>Amanita</taxon>
    </lineage>
</organism>
<dbReference type="Pfam" id="PF00328">
    <property type="entry name" value="His_Phos_2"/>
    <property type="match status" value="1"/>
</dbReference>
<dbReference type="PANTHER" id="PTHR11567:SF195">
    <property type="entry name" value="ACID PHOSPHATASE, PUTATIVE (AFU_ORTHOLOGUE AFUA_3G14570)-RELATED"/>
    <property type="match status" value="1"/>
</dbReference>